<dbReference type="Gene3D" id="3.30.70.330">
    <property type="match status" value="1"/>
</dbReference>
<dbReference type="InterPro" id="IPR052462">
    <property type="entry name" value="SLIRP/GR-RBP-like"/>
</dbReference>
<sequence length="157" mass="16582">MDNQRLKEVFAEFGDVADARVILDRETGRSRGFGFVTYADAAGAEKGLTLDGQEVDGRRIRVDRAQEKQRPARGRPRGDGGGRSAGGGGPPGPSGRDAGGPRREFKDDWGGGGDRGRDRDRGRGKGKGRGRRRGGRGGRGGGEGDGPPGGFGEFDEW</sequence>
<feature type="region of interest" description="Disordered" evidence="2">
    <location>
        <begin position="42"/>
        <end position="157"/>
    </location>
</feature>
<dbReference type="PROSITE" id="PS50102">
    <property type="entry name" value="RRM"/>
    <property type="match status" value="1"/>
</dbReference>
<dbReference type="SUPFAM" id="SSF54928">
    <property type="entry name" value="RNA-binding domain, RBD"/>
    <property type="match status" value="1"/>
</dbReference>
<comment type="caution">
    <text evidence="4">The sequence shown here is derived from an EMBL/GenBank/DDBJ whole genome shotgun (WGS) entry which is preliminary data.</text>
</comment>
<keyword evidence="1" id="KW-0694">RNA-binding</keyword>
<keyword evidence="5" id="KW-1185">Reference proteome</keyword>
<evidence type="ECO:0000313" key="5">
    <source>
        <dbReference type="Proteomes" id="UP000237968"/>
    </source>
</evidence>
<accession>A0A2S9XFU9</accession>
<dbReference type="InterPro" id="IPR000504">
    <property type="entry name" value="RRM_dom"/>
</dbReference>
<dbReference type="AlphaFoldDB" id="A0A2S9XFU9"/>
<dbReference type="InterPro" id="IPR012677">
    <property type="entry name" value="Nucleotide-bd_a/b_plait_sf"/>
</dbReference>
<dbReference type="InterPro" id="IPR035979">
    <property type="entry name" value="RBD_domain_sf"/>
</dbReference>
<evidence type="ECO:0000259" key="3">
    <source>
        <dbReference type="PROSITE" id="PS50102"/>
    </source>
</evidence>
<dbReference type="SMART" id="SM00360">
    <property type="entry name" value="RRM"/>
    <property type="match status" value="1"/>
</dbReference>
<protein>
    <recommendedName>
        <fullName evidence="3">RRM domain-containing protein</fullName>
    </recommendedName>
</protein>
<evidence type="ECO:0000256" key="1">
    <source>
        <dbReference type="ARBA" id="ARBA00022884"/>
    </source>
</evidence>
<dbReference type="GO" id="GO:0003723">
    <property type="term" value="F:RNA binding"/>
    <property type="evidence" value="ECO:0007669"/>
    <property type="project" value="UniProtKB-KW"/>
</dbReference>
<feature type="compositionally biased region" description="Basic and acidic residues" evidence="2">
    <location>
        <begin position="99"/>
        <end position="123"/>
    </location>
</feature>
<dbReference type="PANTHER" id="PTHR48027">
    <property type="entry name" value="HETEROGENEOUS NUCLEAR RIBONUCLEOPROTEIN 87F-RELATED"/>
    <property type="match status" value="1"/>
</dbReference>
<reference evidence="4 5" key="1">
    <citation type="submission" date="2018-03" db="EMBL/GenBank/DDBJ databases">
        <title>Draft Genome Sequences of the Obligatory Marine Myxobacteria Enhygromyxa salina SWB005.</title>
        <authorList>
            <person name="Poehlein A."/>
            <person name="Moghaddam J.A."/>
            <person name="Harms H."/>
            <person name="Alanjari M."/>
            <person name="Koenig G.M."/>
            <person name="Daniel R."/>
            <person name="Schaeberle T.F."/>
        </authorList>
    </citation>
    <scope>NUCLEOTIDE SEQUENCE [LARGE SCALE GENOMIC DNA]</scope>
    <source>
        <strain evidence="4 5">SWB005</strain>
    </source>
</reference>
<dbReference type="Pfam" id="PF00076">
    <property type="entry name" value="RRM_1"/>
    <property type="match status" value="1"/>
</dbReference>
<organism evidence="4 5">
    <name type="scientific">Enhygromyxa salina</name>
    <dbReference type="NCBI Taxonomy" id="215803"/>
    <lineage>
        <taxon>Bacteria</taxon>
        <taxon>Pseudomonadati</taxon>
        <taxon>Myxococcota</taxon>
        <taxon>Polyangia</taxon>
        <taxon>Nannocystales</taxon>
        <taxon>Nannocystaceae</taxon>
        <taxon>Enhygromyxa</taxon>
    </lineage>
</organism>
<feature type="domain" description="RRM" evidence="3">
    <location>
        <begin position="1"/>
        <end position="67"/>
    </location>
</feature>
<evidence type="ECO:0000313" key="4">
    <source>
        <dbReference type="EMBL" id="PRP91748.1"/>
    </source>
</evidence>
<name>A0A2S9XFU9_9BACT</name>
<dbReference type="EMBL" id="PVNK01000232">
    <property type="protein sequence ID" value="PRP91748.1"/>
    <property type="molecule type" value="Genomic_DNA"/>
</dbReference>
<gene>
    <name evidence="4" type="ORF">ENSA5_53290</name>
</gene>
<proteinExistence type="predicted"/>
<feature type="compositionally biased region" description="Gly residues" evidence="2">
    <location>
        <begin position="137"/>
        <end position="157"/>
    </location>
</feature>
<dbReference type="Proteomes" id="UP000237968">
    <property type="component" value="Unassembled WGS sequence"/>
</dbReference>
<feature type="compositionally biased region" description="Basic and acidic residues" evidence="2">
    <location>
        <begin position="55"/>
        <end position="80"/>
    </location>
</feature>
<evidence type="ECO:0000256" key="2">
    <source>
        <dbReference type="SAM" id="MobiDB-lite"/>
    </source>
</evidence>
<feature type="compositionally biased region" description="Basic residues" evidence="2">
    <location>
        <begin position="124"/>
        <end position="136"/>
    </location>
</feature>